<dbReference type="RefSeq" id="WP_269125880.1">
    <property type="nucleotide sequence ID" value="NZ_JAPUBN010000017.1"/>
</dbReference>
<protein>
    <submittedName>
        <fullName evidence="9">Outer membrane protein transport protein</fullName>
    </submittedName>
</protein>
<gene>
    <name evidence="9" type="ORF">O1D97_11965</name>
</gene>
<dbReference type="Pfam" id="PF03349">
    <property type="entry name" value="Toluene_X"/>
    <property type="match status" value="1"/>
</dbReference>
<accession>A0ABT4JVQ1</accession>
<dbReference type="EMBL" id="JAPUBN010000017">
    <property type="protein sequence ID" value="MCZ2722325.1"/>
    <property type="molecule type" value="Genomic_DNA"/>
</dbReference>
<evidence type="ECO:0000256" key="7">
    <source>
        <dbReference type="ARBA" id="ARBA00023237"/>
    </source>
</evidence>
<evidence type="ECO:0000256" key="8">
    <source>
        <dbReference type="SAM" id="SignalP"/>
    </source>
</evidence>
<sequence>MFKYTKLSTGIALASLVITSQTVNAAGFALNDHSATASGNALAGVAASNEDISTSFWNPANLANTDKPTLYISGALVIPDMKVTVNSATDATGNDLTGASSPGDIVDTTLVPSIVYAHPISKKTVLGASLNVPFGLSGEYGPNWAGRYHSSKSEVSDIAFAFSVAHKYSDKLSVGASVQLHSAEVILDSALTDFQGGNSAKGDGFGNIQADDLAVGYALGIKFEPQKGTRIGIGYRSEIDFSFEGDVKYNNVNSTLLSKGIDNAYVFDEISFPDVLSFGFEQDINDKLTLGASAIRTGWGTMDGLDIAFDLGDDNVKQPNSVLTFGFEDQWLYSIGATYKASKKLTLRTGYAVDNSPITDQYRSARTPDGDRTWISLGASYQVNQEMTLTAAYTNVSIDDVKVNRNGAPEDSVRGRLDADYETSADVFSVGMNMTF</sequence>
<dbReference type="InterPro" id="IPR005017">
    <property type="entry name" value="OMPP1/FadL/TodX"/>
</dbReference>
<dbReference type="PANTHER" id="PTHR35093">
    <property type="entry name" value="OUTER MEMBRANE PROTEIN NMB0088-RELATED"/>
    <property type="match status" value="1"/>
</dbReference>
<evidence type="ECO:0000256" key="5">
    <source>
        <dbReference type="ARBA" id="ARBA00022729"/>
    </source>
</evidence>
<evidence type="ECO:0000256" key="2">
    <source>
        <dbReference type="ARBA" id="ARBA00008163"/>
    </source>
</evidence>
<dbReference type="Gene3D" id="2.40.160.60">
    <property type="entry name" value="Outer membrane protein transport protein (OMPP1/FadL/TodX)"/>
    <property type="match status" value="1"/>
</dbReference>
<evidence type="ECO:0000313" key="10">
    <source>
        <dbReference type="Proteomes" id="UP001149719"/>
    </source>
</evidence>
<organism evidence="9 10">
    <name type="scientific">Marinomonas phaeophyticola</name>
    <dbReference type="NCBI Taxonomy" id="3004091"/>
    <lineage>
        <taxon>Bacteria</taxon>
        <taxon>Pseudomonadati</taxon>
        <taxon>Pseudomonadota</taxon>
        <taxon>Gammaproteobacteria</taxon>
        <taxon>Oceanospirillales</taxon>
        <taxon>Oceanospirillaceae</taxon>
        <taxon>Marinomonas</taxon>
    </lineage>
</organism>
<feature type="chain" id="PRO_5046468516" evidence="8">
    <location>
        <begin position="26"/>
        <end position="436"/>
    </location>
</feature>
<dbReference type="SUPFAM" id="SSF56935">
    <property type="entry name" value="Porins"/>
    <property type="match status" value="1"/>
</dbReference>
<feature type="signal peptide" evidence="8">
    <location>
        <begin position="1"/>
        <end position="25"/>
    </location>
</feature>
<keyword evidence="3" id="KW-1134">Transmembrane beta strand</keyword>
<reference evidence="9" key="1">
    <citation type="submission" date="2022-12" db="EMBL/GenBank/DDBJ databases">
        <title>Marinomonas 15G1-11 sp. nov, isolated from marine algae.</title>
        <authorList>
            <person name="Butt M."/>
            <person name="Choi D.G."/>
            <person name="Kim J.M."/>
            <person name="Lee J.K."/>
            <person name="Baek J.H."/>
            <person name="Jeon C.O."/>
        </authorList>
    </citation>
    <scope>NUCLEOTIDE SEQUENCE</scope>
    <source>
        <strain evidence="9">15G1-11</strain>
    </source>
</reference>
<comment type="similarity">
    <text evidence="2">Belongs to the OmpP1/FadL family.</text>
</comment>
<proteinExistence type="inferred from homology"/>
<evidence type="ECO:0000313" key="9">
    <source>
        <dbReference type="EMBL" id="MCZ2722325.1"/>
    </source>
</evidence>
<keyword evidence="6" id="KW-0472">Membrane</keyword>
<keyword evidence="10" id="KW-1185">Reference proteome</keyword>
<keyword evidence="7" id="KW-0998">Cell outer membrane</keyword>
<evidence type="ECO:0000256" key="6">
    <source>
        <dbReference type="ARBA" id="ARBA00023136"/>
    </source>
</evidence>
<evidence type="ECO:0000256" key="3">
    <source>
        <dbReference type="ARBA" id="ARBA00022452"/>
    </source>
</evidence>
<evidence type="ECO:0000256" key="1">
    <source>
        <dbReference type="ARBA" id="ARBA00004571"/>
    </source>
</evidence>
<dbReference type="Proteomes" id="UP001149719">
    <property type="component" value="Unassembled WGS sequence"/>
</dbReference>
<keyword evidence="5 8" id="KW-0732">Signal</keyword>
<evidence type="ECO:0000256" key="4">
    <source>
        <dbReference type="ARBA" id="ARBA00022692"/>
    </source>
</evidence>
<name>A0ABT4JVQ1_9GAMM</name>
<keyword evidence="4" id="KW-0812">Transmembrane</keyword>
<comment type="caution">
    <text evidence="9">The sequence shown here is derived from an EMBL/GenBank/DDBJ whole genome shotgun (WGS) entry which is preliminary data.</text>
</comment>
<dbReference type="PANTHER" id="PTHR35093:SF8">
    <property type="entry name" value="OUTER MEMBRANE PROTEIN NMB0088-RELATED"/>
    <property type="match status" value="1"/>
</dbReference>
<comment type="subcellular location">
    <subcellularLocation>
        <location evidence="1">Cell outer membrane</location>
        <topology evidence="1">Multi-pass membrane protein</topology>
    </subcellularLocation>
</comment>